<reference evidence="1" key="1">
    <citation type="submission" date="2023-06" db="EMBL/GenBank/DDBJ databases">
        <title>Genome-scale phylogeny and comparative genomics of the fungal order Sordariales.</title>
        <authorList>
            <consortium name="Lawrence Berkeley National Laboratory"/>
            <person name="Hensen N."/>
            <person name="Bonometti L."/>
            <person name="Westerberg I."/>
            <person name="Brannstrom I.O."/>
            <person name="Guillou S."/>
            <person name="Cros-Aarteil S."/>
            <person name="Calhoun S."/>
            <person name="Haridas S."/>
            <person name="Kuo A."/>
            <person name="Mondo S."/>
            <person name="Pangilinan J."/>
            <person name="Riley R."/>
            <person name="Labutti K."/>
            <person name="Andreopoulos B."/>
            <person name="Lipzen A."/>
            <person name="Chen C."/>
            <person name="Yanf M."/>
            <person name="Daum C."/>
            <person name="Ng V."/>
            <person name="Clum A."/>
            <person name="Steindorff A."/>
            <person name="Ohm R."/>
            <person name="Martin F."/>
            <person name="Silar P."/>
            <person name="Natvig D."/>
            <person name="Lalanne C."/>
            <person name="Gautier V."/>
            <person name="Ament-Velasquez S.L."/>
            <person name="Kruys A."/>
            <person name="Hutchinson M.I."/>
            <person name="Powell A.J."/>
            <person name="Barry K."/>
            <person name="Miller A.N."/>
            <person name="Grigoriev I.V."/>
            <person name="Debuchy R."/>
            <person name="Gladieux P."/>
            <person name="Thoren M.H."/>
            <person name="Johannesson H."/>
        </authorList>
    </citation>
    <scope>NUCLEOTIDE SEQUENCE</scope>
    <source>
        <strain evidence="1">CBS 540.89</strain>
    </source>
</reference>
<comment type="caution">
    <text evidence="1">The sequence shown here is derived from an EMBL/GenBank/DDBJ whole genome shotgun (WGS) entry which is preliminary data.</text>
</comment>
<evidence type="ECO:0000313" key="2">
    <source>
        <dbReference type="Proteomes" id="UP001172159"/>
    </source>
</evidence>
<gene>
    <name evidence="1" type="ORF">B0T21DRAFT_349034</name>
</gene>
<accession>A0AA40EH67</accession>
<organism evidence="1 2">
    <name type="scientific">Apiosordaria backusii</name>
    <dbReference type="NCBI Taxonomy" id="314023"/>
    <lineage>
        <taxon>Eukaryota</taxon>
        <taxon>Fungi</taxon>
        <taxon>Dikarya</taxon>
        <taxon>Ascomycota</taxon>
        <taxon>Pezizomycotina</taxon>
        <taxon>Sordariomycetes</taxon>
        <taxon>Sordariomycetidae</taxon>
        <taxon>Sordariales</taxon>
        <taxon>Lasiosphaeriaceae</taxon>
        <taxon>Apiosordaria</taxon>
    </lineage>
</organism>
<protein>
    <submittedName>
        <fullName evidence="1">Uncharacterized protein</fullName>
    </submittedName>
</protein>
<evidence type="ECO:0000313" key="1">
    <source>
        <dbReference type="EMBL" id="KAK0735558.1"/>
    </source>
</evidence>
<dbReference type="EMBL" id="JAUKTV010000007">
    <property type="protein sequence ID" value="KAK0735558.1"/>
    <property type="molecule type" value="Genomic_DNA"/>
</dbReference>
<dbReference type="AlphaFoldDB" id="A0AA40EH67"/>
<sequence length="219" mass="24363">MPLPVGQTSREYVPHRNHHVTLSLGEGGSPRLDLQRLLSSGESQLEDALSQFTTIQMEMQMFRLRPSALDFSIPTSQPSGREICRTISIFSNTRQPVTRGGHTQVDASSFKRNPGHFNVRQPWPPMSHPHIPPTTGPGLKWLAAAALFYFPGARKDGFRLWTGSDHPLILQVLGTRSASSRWGNTTSQHFYIARQPPPDPGPCLRRRCGWPPVQAAKAV</sequence>
<proteinExistence type="predicted"/>
<dbReference type="Proteomes" id="UP001172159">
    <property type="component" value="Unassembled WGS sequence"/>
</dbReference>
<keyword evidence="2" id="KW-1185">Reference proteome</keyword>
<name>A0AA40EH67_9PEZI</name>